<dbReference type="Proteomes" id="UP000325313">
    <property type="component" value="Unassembled WGS sequence"/>
</dbReference>
<dbReference type="EMBL" id="VDEP01000475">
    <property type="protein sequence ID" value="KAA1072988.1"/>
    <property type="molecule type" value="Genomic_DNA"/>
</dbReference>
<keyword evidence="4" id="KW-1185">Reference proteome</keyword>
<dbReference type="AlphaFoldDB" id="A0A5B0N989"/>
<feature type="region of interest" description="Disordered" evidence="1">
    <location>
        <begin position="84"/>
        <end position="112"/>
    </location>
</feature>
<evidence type="ECO:0000313" key="4">
    <source>
        <dbReference type="Proteomes" id="UP000324748"/>
    </source>
</evidence>
<evidence type="ECO:0000313" key="5">
    <source>
        <dbReference type="Proteomes" id="UP000325313"/>
    </source>
</evidence>
<comment type="caution">
    <text evidence="3">The sequence shown here is derived from an EMBL/GenBank/DDBJ whole genome shotgun (WGS) entry which is preliminary data.</text>
</comment>
<proteinExistence type="predicted"/>
<evidence type="ECO:0000256" key="1">
    <source>
        <dbReference type="SAM" id="MobiDB-lite"/>
    </source>
</evidence>
<evidence type="ECO:0000313" key="2">
    <source>
        <dbReference type="EMBL" id="KAA1072988.1"/>
    </source>
</evidence>
<dbReference type="Proteomes" id="UP000324748">
    <property type="component" value="Unassembled WGS sequence"/>
</dbReference>
<accession>A0A5B0N989</accession>
<gene>
    <name evidence="3" type="ORF">PGT21_034292</name>
    <name evidence="2" type="ORF">PGTUg99_015512</name>
</gene>
<protein>
    <submittedName>
        <fullName evidence="3">Uncharacterized protein</fullName>
    </submittedName>
</protein>
<sequence length="168" mass="17574">MYVSQGVHHPSKQPRTALILRAIGQSSHTGKLRVSGSLQGTIGSQRVELGATASYTVTSPRPRYELDDPGAMFPAMTLGRINHTPLGLSTPTRGRNRPTASGGPEGGGATEGSQGCLLEGVMVCGAGWGWHNVVFRAPSARVRVVYRRTSGTLICCGLSLGPPVLGEP</sequence>
<name>A0A5B0N989_PUCGR</name>
<evidence type="ECO:0000313" key="3">
    <source>
        <dbReference type="EMBL" id="KAA1084690.1"/>
    </source>
</evidence>
<organism evidence="3 4">
    <name type="scientific">Puccinia graminis f. sp. tritici</name>
    <dbReference type="NCBI Taxonomy" id="56615"/>
    <lineage>
        <taxon>Eukaryota</taxon>
        <taxon>Fungi</taxon>
        <taxon>Dikarya</taxon>
        <taxon>Basidiomycota</taxon>
        <taxon>Pucciniomycotina</taxon>
        <taxon>Pucciniomycetes</taxon>
        <taxon>Pucciniales</taxon>
        <taxon>Pucciniaceae</taxon>
        <taxon>Puccinia</taxon>
    </lineage>
</organism>
<dbReference type="EMBL" id="VSWC01000118">
    <property type="protein sequence ID" value="KAA1084690.1"/>
    <property type="molecule type" value="Genomic_DNA"/>
</dbReference>
<reference evidence="4 5" key="1">
    <citation type="submission" date="2019-05" db="EMBL/GenBank/DDBJ databases">
        <title>Emergence of the Ug99 lineage of the wheat stem rust pathogen through somatic hybridization.</title>
        <authorList>
            <person name="Li F."/>
            <person name="Upadhyaya N.M."/>
            <person name="Sperschneider J."/>
            <person name="Matny O."/>
            <person name="Nguyen-Phuc H."/>
            <person name="Mago R."/>
            <person name="Raley C."/>
            <person name="Miller M.E."/>
            <person name="Silverstein K.A.T."/>
            <person name="Henningsen E."/>
            <person name="Hirsch C.D."/>
            <person name="Visser B."/>
            <person name="Pretorius Z.A."/>
            <person name="Steffenson B.J."/>
            <person name="Schwessinger B."/>
            <person name="Dodds P.N."/>
            <person name="Figueroa M."/>
        </authorList>
    </citation>
    <scope>NUCLEOTIDE SEQUENCE [LARGE SCALE GENOMIC DNA]</scope>
    <source>
        <strain evidence="3">21-0</strain>
        <strain evidence="2 5">Ug99</strain>
    </source>
</reference>